<dbReference type="AlphaFoldDB" id="A0A078AV47"/>
<name>A0A078AV47_STYLE</name>
<accession>A0A078AV47</accession>
<reference evidence="1 2" key="1">
    <citation type="submission" date="2014-06" db="EMBL/GenBank/DDBJ databases">
        <authorList>
            <person name="Swart Estienne"/>
        </authorList>
    </citation>
    <scope>NUCLEOTIDE SEQUENCE [LARGE SCALE GENOMIC DNA]</scope>
    <source>
        <strain evidence="1 2">130c</strain>
    </source>
</reference>
<sequence>MDKWTLADLRDEVMDYILEKDITANAIYNNSEWPSIEIDGKFYTDEQIKSTPIKGLIHNLTAFKLHADYGIAGGSDFYEEGGCCSLQ</sequence>
<evidence type="ECO:0000313" key="2">
    <source>
        <dbReference type="Proteomes" id="UP000039865"/>
    </source>
</evidence>
<dbReference type="InParanoid" id="A0A078AV47"/>
<dbReference type="Proteomes" id="UP000039865">
    <property type="component" value="Unassembled WGS sequence"/>
</dbReference>
<protein>
    <submittedName>
        <fullName evidence="1">Uncharacterized protein</fullName>
    </submittedName>
</protein>
<dbReference type="EMBL" id="CCKQ01014323">
    <property type="protein sequence ID" value="CDW86079.1"/>
    <property type="molecule type" value="Genomic_DNA"/>
</dbReference>
<proteinExistence type="predicted"/>
<gene>
    <name evidence="1" type="primary">Contig7449.g7961</name>
    <name evidence="1" type="ORF">STYLEM_15170</name>
</gene>
<keyword evidence="2" id="KW-1185">Reference proteome</keyword>
<organism evidence="1 2">
    <name type="scientific">Stylonychia lemnae</name>
    <name type="common">Ciliate</name>
    <dbReference type="NCBI Taxonomy" id="5949"/>
    <lineage>
        <taxon>Eukaryota</taxon>
        <taxon>Sar</taxon>
        <taxon>Alveolata</taxon>
        <taxon>Ciliophora</taxon>
        <taxon>Intramacronucleata</taxon>
        <taxon>Spirotrichea</taxon>
        <taxon>Stichotrichia</taxon>
        <taxon>Sporadotrichida</taxon>
        <taxon>Oxytrichidae</taxon>
        <taxon>Stylonychinae</taxon>
        <taxon>Stylonychia</taxon>
    </lineage>
</organism>
<evidence type="ECO:0000313" key="1">
    <source>
        <dbReference type="EMBL" id="CDW86079.1"/>
    </source>
</evidence>